<feature type="domain" description="YCII-related" evidence="2">
    <location>
        <begin position="1"/>
        <end position="76"/>
    </location>
</feature>
<evidence type="ECO:0000256" key="1">
    <source>
        <dbReference type="ARBA" id="ARBA00007689"/>
    </source>
</evidence>
<dbReference type="InterPro" id="IPR005545">
    <property type="entry name" value="YCII"/>
</dbReference>
<keyword evidence="4" id="KW-1185">Reference proteome</keyword>
<proteinExistence type="inferred from homology"/>
<dbReference type="Pfam" id="PF03795">
    <property type="entry name" value="YCII"/>
    <property type="match status" value="1"/>
</dbReference>
<gene>
    <name evidence="3" type="ORF">OFY17_05765</name>
</gene>
<evidence type="ECO:0000313" key="4">
    <source>
        <dbReference type="Proteomes" id="UP001209713"/>
    </source>
</evidence>
<reference evidence="3 4" key="1">
    <citation type="submission" date="2022-10" db="EMBL/GenBank/DDBJ databases">
        <title>Marinomonas transparenta sp. nov. and Marinomonas sargassi sp. nov., isolated from marine alga (Sargassum natans (L.) Gaillon).</title>
        <authorList>
            <person name="Wang Y."/>
        </authorList>
    </citation>
    <scope>NUCLEOTIDE SEQUENCE [LARGE SCALE GENOMIC DNA]</scope>
    <source>
        <strain evidence="3 4">C2222</strain>
    </source>
</reference>
<dbReference type="Gene3D" id="3.30.70.1060">
    <property type="entry name" value="Dimeric alpha+beta barrel"/>
    <property type="match status" value="1"/>
</dbReference>
<evidence type="ECO:0000259" key="2">
    <source>
        <dbReference type="Pfam" id="PF03795"/>
    </source>
</evidence>
<dbReference type="EMBL" id="JAOVZB010000002">
    <property type="protein sequence ID" value="MCV2402394.1"/>
    <property type="molecule type" value="Genomic_DNA"/>
</dbReference>
<dbReference type="RefSeq" id="WP_263529774.1">
    <property type="nucleotide sequence ID" value="NZ_JAOVZB010000002.1"/>
</dbReference>
<sequence length="97" mass="11361">MRWIALFKDSPEMMEHRKLYSKEHVEYVREHVSEILIGGGLKHNPDDAFVGGLWILNVESKARAKELVENDPYFNPKYRTYKLLAWGKILEDVSVTL</sequence>
<accession>A0ABT2YR79</accession>
<name>A0ABT2YR79_9GAMM</name>
<evidence type="ECO:0000313" key="3">
    <source>
        <dbReference type="EMBL" id="MCV2402394.1"/>
    </source>
</evidence>
<dbReference type="InterPro" id="IPR011008">
    <property type="entry name" value="Dimeric_a/b-barrel"/>
</dbReference>
<protein>
    <submittedName>
        <fullName evidence="3">YciI family protein</fullName>
    </submittedName>
</protein>
<organism evidence="3 4">
    <name type="scientific">Marinomonas sargassi</name>
    <dbReference type="NCBI Taxonomy" id="2984494"/>
    <lineage>
        <taxon>Bacteria</taxon>
        <taxon>Pseudomonadati</taxon>
        <taxon>Pseudomonadota</taxon>
        <taxon>Gammaproteobacteria</taxon>
        <taxon>Oceanospirillales</taxon>
        <taxon>Oceanospirillaceae</taxon>
        <taxon>Marinomonas</taxon>
    </lineage>
</organism>
<comment type="caution">
    <text evidence="3">The sequence shown here is derived from an EMBL/GenBank/DDBJ whole genome shotgun (WGS) entry which is preliminary data.</text>
</comment>
<dbReference type="SUPFAM" id="SSF54909">
    <property type="entry name" value="Dimeric alpha+beta barrel"/>
    <property type="match status" value="1"/>
</dbReference>
<dbReference type="Proteomes" id="UP001209713">
    <property type="component" value="Unassembled WGS sequence"/>
</dbReference>
<comment type="similarity">
    <text evidence="1">Belongs to the YciI family.</text>
</comment>